<dbReference type="Proteomes" id="UP000053260">
    <property type="component" value="Unassembled WGS sequence"/>
</dbReference>
<dbReference type="PIRSF" id="PIRSF020623">
    <property type="entry name" value="PaaX"/>
    <property type="match status" value="1"/>
</dbReference>
<dbReference type="RefSeq" id="WP_067018673.1">
    <property type="nucleotide sequence ID" value="NZ_KQ949078.1"/>
</dbReference>
<gene>
    <name evidence="4" type="ORF">AQJ91_10270</name>
</gene>
<dbReference type="InterPro" id="IPR036390">
    <property type="entry name" value="WH_DNA-bd_sf"/>
</dbReference>
<dbReference type="SUPFAM" id="SSF46785">
    <property type="entry name" value="Winged helix' DNA-binding domain"/>
    <property type="match status" value="1"/>
</dbReference>
<dbReference type="Pfam" id="PF08223">
    <property type="entry name" value="PaaX_C"/>
    <property type="match status" value="1"/>
</dbReference>
<dbReference type="InterPro" id="IPR012906">
    <property type="entry name" value="PaaX-like_N"/>
</dbReference>
<dbReference type="PANTHER" id="PTHR30319:SF1">
    <property type="entry name" value="TRANSCRIPTIONAL REPRESSOR PAAX"/>
    <property type="match status" value="1"/>
</dbReference>
<evidence type="ECO:0000259" key="1">
    <source>
        <dbReference type="Pfam" id="PF07848"/>
    </source>
</evidence>
<feature type="domain" description="Transcriptional repressor PaaX-like C-terminal" evidence="2">
    <location>
        <begin position="172"/>
        <end position="260"/>
    </location>
</feature>
<sequence length="268" mass="30678">MKPRSLVFDLFGDYLRYRGGDVRLRGLVALMDCFDIPESTVRVVAARMRKEGWLDSRREGRETVYALTDASWRLLDEGRERIFGRAPGPWDGQWHMVIYSVPEADRALREQLRKKLSWLGFGLLSASVWISPHDRIAEVRESLADQPSVRMDALHARSEGAEVDRGMAARSWDLTTLNKEYTELIDRYRPRLAGYRAGRLRGRDALVERMHLIHDYRLLPFRDPDLPPELLPEGWVGRLAHEVFLEAHGLLRAEAEGYVDEVIGGAGG</sequence>
<dbReference type="InterPro" id="IPR048846">
    <property type="entry name" value="PaaX-like_central"/>
</dbReference>
<dbReference type="PANTHER" id="PTHR30319">
    <property type="entry name" value="PHENYLACETIC ACID REGULATOR-RELATED TRANSCRIPTIONAL REPRESSOR"/>
    <property type="match status" value="1"/>
</dbReference>
<feature type="domain" description="Transcriptional repressor PaaX-like N-terminal" evidence="1">
    <location>
        <begin position="3"/>
        <end position="70"/>
    </location>
</feature>
<reference evidence="4 5" key="1">
    <citation type="submission" date="2015-10" db="EMBL/GenBank/DDBJ databases">
        <title>Draft genome sequence of Streptomyces sp. RV15, isolated from a marine sponge.</title>
        <authorList>
            <person name="Ruckert C."/>
            <person name="Abdelmohsen U.R."/>
            <person name="Winkler A."/>
            <person name="Hentschel U."/>
            <person name="Kalinowski J."/>
            <person name="Kampfer P."/>
            <person name="Glaeser S."/>
        </authorList>
    </citation>
    <scope>NUCLEOTIDE SEQUENCE [LARGE SCALE GENOMIC DNA]</scope>
    <source>
        <strain evidence="4 5">RV15</strain>
    </source>
</reference>
<name>A0A124IFF9_9ACTN</name>
<dbReference type="OrthoDB" id="2270427at2"/>
<evidence type="ECO:0000313" key="5">
    <source>
        <dbReference type="Proteomes" id="UP000053260"/>
    </source>
</evidence>
<dbReference type="Pfam" id="PF20803">
    <property type="entry name" value="PaaX_M"/>
    <property type="match status" value="1"/>
</dbReference>
<dbReference type="AlphaFoldDB" id="A0A124IFF9"/>
<comment type="caution">
    <text evidence="4">The sequence shown here is derived from an EMBL/GenBank/DDBJ whole genome shotgun (WGS) entry which is preliminary data.</text>
</comment>
<dbReference type="InterPro" id="IPR036388">
    <property type="entry name" value="WH-like_DNA-bd_sf"/>
</dbReference>
<feature type="domain" description="Transcriptional repressor PaaX-like central Cas2-like" evidence="3">
    <location>
        <begin position="88"/>
        <end position="165"/>
    </location>
</feature>
<keyword evidence="5" id="KW-1185">Reference proteome</keyword>
<evidence type="ECO:0000259" key="2">
    <source>
        <dbReference type="Pfam" id="PF08223"/>
    </source>
</evidence>
<dbReference type="InterPro" id="IPR011965">
    <property type="entry name" value="PaaX_trns_reg"/>
</dbReference>
<accession>A0A124IFF9</accession>
<dbReference type="InterPro" id="IPR013225">
    <property type="entry name" value="PaaX_C"/>
</dbReference>
<evidence type="ECO:0000313" key="4">
    <source>
        <dbReference type="EMBL" id="KUO21335.1"/>
    </source>
</evidence>
<evidence type="ECO:0000259" key="3">
    <source>
        <dbReference type="Pfam" id="PF20803"/>
    </source>
</evidence>
<protein>
    <submittedName>
        <fullName evidence="4">PaaX family transcriptional regulator</fullName>
    </submittedName>
</protein>
<dbReference type="Pfam" id="PF07848">
    <property type="entry name" value="PaaX"/>
    <property type="match status" value="1"/>
</dbReference>
<organism evidence="4 5">
    <name type="scientific">Streptomyces dysideae</name>
    <dbReference type="NCBI Taxonomy" id="909626"/>
    <lineage>
        <taxon>Bacteria</taxon>
        <taxon>Bacillati</taxon>
        <taxon>Actinomycetota</taxon>
        <taxon>Actinomycetes</taxon>
        <taxon>Kitasatosporales</taxon>
        <taxon>Streptomycetaceae</taxon>
        <taxon>Streptomyces</taxon>
    </lineage>
</organism>
<dbReference type="STRING" id="909626.AQJ91_10270"/>
<dbReference type="Gene3D" id="1.10.10.10">
    <property type="entry name" value="Winged helix-like DNA-binding domain superfamily/Winged helix DNA-binding domain"/>
    <property type="match status" value="1"/>
</dbReference>
<dbReference type="Gene3D" id="3.30.70.2650">
    <property type="match status" value="1"/>
</dbReference>
<dbReference type="GO" id="GO:0006351">
    <property type="term" value="P:DNA-templated transcription"/>
    <property type="evidence" value="ECO:0007669"/>
    <property type="project" value="InterPro"/>
</dbReference>
<dbReference type="Gene3D" id="1.20.58.1460">
    <property type="match status" value="1"/>
</dbReference>
<dbReference type="EMBL" id="LMXB01000025">
    <property type="protein sequence ID" value="KUO21335.1"/>
    <property type="molecule type" value="Genomic_DNA"/>
</dbReference>
<proteinExistence type="predicted"/>